<evidence type="ECO:0000313" key="10">
    <source>
        <dbReference type="Proteomes" id="UP000192327"/>
    </source>
</evidence>
<dbReference type="GO" id="GO:0046872">
    <property type="term" value="F:metal ion binding"/>
    <property type="evidence" value="ECO:0007669"/>
    <property type="project" value="UniProtKB-KW"/>
</dbReference>
<dbReference type="InterPro" id="IPR029060">
    <property type="entry name" value="PIN-like_dom_sf"/>
</dbReference>
<evidence type="ECO:0000256" key="4">
    <source>
        <dbReference type="ARBA" id="ARBA00022801"/>
    </source>
</evidence>
<dbReference type="Proteomes" id="UP000034416">
    <property type="component" value="Unassembled WGS sequence"/>
</dbReference>
<evidence type="ECO:0000313" key="7">
    <source>
        <dbReference type="EMBL" id="KKC01148.1"/>
    </source>
</evidence>
<feature type="domain" description="PIN" evidence="6">
    <location>
        <begin position="4"/>
        <end position="110"/>
    </location>
</feature>
<dbReference type="EMBL" id="MVHH01000003">
    <property type="protein sequence ID" value="ORA00720.1"/>
    <property type="molecule type" value="Genomic_DNA"/>
</dbReference>
<dbReference type="OrthoDB" id="5191850at2"/>
<keyword evidence="1" id="KW-1277">Toxin-antitoxin system</keyword>
<evidence type="ECO:0000256" key="3">
    <source>
        <dbReference type="ARBA" id="ARBA00022723"/>
    </source>
</evidence>
<evidence type="ECO:0000256" key="1">
    <source>
        <dbReference type="ARBA" id="ARBA00022649"/>
    </source>
</evidence>
<keyword evidence="10" id="KW-1185">Reference proteome</keyword>
<evidence type="ECO:0000256" key="5">
    <source>
        <dbReference type="ARBA" id="ARBA00022842"/>
    </source>
</evidence>
<comment type="caution">
    <text evidence="7">The sequence shown here is derived from an EMBL/GenBank/DDBJ whole genome shotgun (WGS) entry which is preliminary data.</text>
</comment>
<evidence type="ECO:0000256" key="2">
    <source>
        <dbReference type="ARBA" id="ARBA00022722"/>
    </source>
</evidence>
<keyword evidence="2" id="KW-0540">Nuclease</keyword>
<dbReference type="GO" id="GO:0016787">
    <property type="term" value="F:hydrolase activity"/>
    <property type="evidence" value="ECO:0007669"/>
    <property type="project" value="UniProtKB-KW"/>
</dbReference>
<gene>
    <name evidence="8" type="ORF">BST15_02845</name>
    <name evidence="7" type="ORF">WR43_01320</name>
</gene>
<dbReference type="CDD" id="cd09874">
    <property type="entry name" value="PIN_MT3492-like"/>
    <property type="match status" value="1"/>
</dbReference>
<dbReference type="Gene3D" id="3.40.50.1010">
    <property type="entry name" value="5'-nuclease"/>
    <property type="match status" value="1"/>
</dbReference>
<sequence>MIAYLDSSVLARAYLADEDGHQQATALIADPEIATVTGTWTRIEVSGALVRAARAGRALEKGLLAALDADLAGPVVVLGAPQEQVEEDALELVRRHALRAMDAWHLAVAALVVPPLLEPGEQGGFASRDAAQRQVAERLGFIAI</sequence>
<dbReference type="AlphaFoldDB" id="A0A0F5N4D1"/>
<keyword evidence="3" id="KW-0479">Metal-binding</keyword>
<name>A0A0F5N4D1_9MYCO</name>
<evidence type="ECO:0000313" key="9">
    <source>
        <dbReference type="Proteomes" id="UP000034416"/>
    </source>
</evidence>
<organism evidence="7 9">
    <name type="scientific">Mycolicibacter arupensis</name>
    <dbReference type="NCBI Taxonomy" id="342002"/>
    <lineage>
        <taxon>Bacteria</taxon>
        <taxon>Bacillati</taxon>
        <taxon>Actinomycetota</taxon>
        <taxon>Actinomycetes</taxon>
        <taxon>Mycobacteriales</taxon>
        <taxon>Mycobacteriaceae</taxon>
        <taxon>Mycolicibacter</taxon>
    </lineage>
</organism>
<dbReference type="Pfam" id="PF01850">
    <property type="entry name" value="PIN"/>
    <property type="match status" value="1"/>
</dbReference>
<reference evidence="9" key="1">
    <citation type="submission" date="2015-04" db="EMBL/GenBank/DDBJ databases">
        <title>Genome sequence of Mycobacterium arupense GUC1.</title>
        <authorList>
            <person name="Greninger A.L."/>
            <person name="Cunningham G."/>
            <person name="Chiu C.Y."/>
            <person name="Miller S."/>
        </authorList>
    </citation>
    <scope>NUCLEOTIDE SEQUENCE [LARGE SCALE GENOMIC DNA]</scope>
    <source>
        <strain evidence="9">GUC1</strain>
    </source>
</reference>
<protein>
    <recommendedName>
        <fullName evidence="6">PIN domain-containing protein</fullName>
    </recommendedName>
</protein>
<dbReference type="GO" id="GO:0004518">
    <property type="term" value="F:nuclease activity"/>
    <property type="evidence" value="ECO:0007669"/>
    <property type="project" value="UniProtKB-KW"/>
</dbReference>
<keyword evidence="5" id="KW-0460">Magnesium</keyword>
<dbReference type="PATRIC" id="fig|342002.3.peg.500"/>
<reference evidence="7" key="2">
    <citation type="submission" date="2015-04" db="EMBL/GenBank/DDBJ databases">
        <title>Genome sequence of Mycobacterium arupense strain GUC1.</title>
        <authorList>
            <person name="Greninger A.L."/>
            <person name="Cunningham G."/>
            <person name="Chiu C.Y."/>
            <person name="Miller S."/>
        </authorList>
    </citation>
    <scope>NUCLEOTIDE SEQUENCE</scope>
    <source>
        <strain evidence="7">GUC1</strain>
    </source>
</reference>
<proteinExistence type="predicted"/>
<dbReference type="RefSeq" id="WP_046187821.1">
    <property type="nucleotide sequence ID" value="NZ_JACKUJ010000044.1"/>
</dbReference>
<evidence type="ECO:0000259" key="6">
    <source>
        <dbReference type="Pfam" id="PF01850"/>
    </source>
</evidence>
<dbReference type="SUPFAM" id="SSF88723">
    <property type="entry name" value="PIN domain-like"/>
    <property type="match status" value="1"/>
</dbReference>
<evidence type="ECO:0000313" key="8">
    <source>
        <dbReference type="EMBL" id="ORA00720.1"/>
    </source>
</evidence>
<dbReference type="InterPro" id="IPR002716">
    <property type="entry name" value="PIN_dom"/>
</dbReference>
<accession>A0A0F5N4D1</accession>
<dbReference type="Proteomes" id="UP000192327">
    <property type="component" value="Unassembled WGS sequence"/>
</dbReference>
<dbReference type="STRING" id="342002.BST15_02845"/>
<dbReference type="EMBL" id="LASW01000003">
    <property type="protein sequence ID" value="KKC01148.1"/>
    <property type="molecule type" value="Genomic_DNA"/>
</dbReference>
<keyword evidence="4" id="KW-0378">Hydrolase</keyword>
<reference evidence="8 10" key="3">
    <citation type="submission" date="2016-12" db="EMBL/GenBank/DDBJ databases">
        <title>The new phylogeny of genus Mycobacterium.</title>
        <authorList>
            <person name="Tortoli E."/>
            <person name="Trovato A."/>
            <person name="Cirillo D.M."/>
        </authorList>
    </citation>
    <scope>NUCLEOTIDE SEQUENCE [LARGE SCALE GENOMIC DNA]</scope>
    <source>
        <strain evidence="8 10">DSM 44942</strain>
    </source>
</reference>